<evidence type="ECO:0000313" key="1">
    <source>
        <dbReference type="EMBL" id="MFK9095421.1"/>
    </source>
</evidence>
<dbReference type="EMBL" id="JBJHQH010000046">
    <property type="protein sequence ID" value="MFK9095421.1"/>
    <property type="molecule type" value="Genomic_DNA"/>
</dbReference>
<comment type="caution">
    <text evidence="1">The sequence shown here is derived from an EMBL/GenBank/DDBJ whole genome shotgun (WGS) entry which is preliminary data.</text>
</comment>
<keyword evidence="2" id="KW-1185">Reference proteome</keyword>
<dbReference type="Proteomes" id="UP001623041">
    <property type="component" value="Unassembled WGS sequence"/>
</dbReference>
<proteinExistence type="predicted"/>
<evidence type="ECO:0008006" key="3">
    <source>
        <dbReference type="Google" id="ProtNLM"/>
    </source>
</evidence>
<accession>A0ABW8RTH3</accession>
<reference evidence="1 2" key="1">
    <citation type="submission" date="2024-11" db="EMBL/GenBank/DDBJ databases">
        <authorList>
            <person name="Lucas J.A."/>
        </authorList>
    </citation>
    <scope>NUCLEOTIDE SEQUENCE [LARGE SCALE GENOMIC DNA]</scope>
    <source>
        <strain evidence="1 2">Z 5.4</strain>
    </source>
</reference>
<evidence type="ECO:0000313" key="2">
    <source>
        <dbReference type="Proteomes" id="UP001623041"/>
    </source>
</evidence>
<organism evidence="1 2">
    <name type="scientific">Bacillus salipaludis</name>
    <dbReference type="NCBI Taxonomy" id="2547811"/>
    <lineage>
        <taxon>Bacteria</taxon>
        <taxon>Bacillati</taxon>
        <taxon>Bacillota</taxon>
        <taxon>Bacilli</taxon>
        <taxon>Bacillales</taxon>
        <taxon>Bacillaceae</taxon>
        <taxon>Bacillus</taxon>
    </lineage>
</organism>
<dbReference type="RefSeq" id="WP_406583799.1">
    <property type="nucleotide sequence ID" value="NZ_JBJHQH010000046.1"/>
</dbReference>
<protein>
    <recommendedName>
        <fullName evidence="3">Oxidoreductase</fullName>
    </recommendedName>
</protein>
<name>A0ABW8RTH3_9BACI</name>
<sequence length="55" mass="6026">MLETTTDQTMKAGLDEFYKVAIDADLIARAIAFAIEQPSDVAINEMIIRPTVQVG</sequence>
<gene>
    <name evidence="1" type="ORF">ACJEBI_28755</name>
</gene>